<sequence length="64" mass="7398">RAIFAELQKFPNVWIMPYGLALLSDVDGNDVCDILRRAAEKDEIPVEYNGKRGRASKYRWVTNK</sequence>
<reference evidence="1" key="1">
    <citation type="journal article" date="2015" name="Nature">
        <title>Complex archaea that bridge the gap between prokaryotes and eukaryotes.</title>
        <authorList>
            <person name="Spang A."/>
            <person name="Saw J.H."/>
            <person name="Jorgensen S.L."/>
            <person name="Zaremba-Niedzwiedzka K."/>
            <person name="Martijn J."/>
            <person name="Lind A.E."/>
            <person name="van Eijk R."/>
            <person name="Schleper C."/>
            <person name="Guy L."/>
            <person name="Ettema T.J."/>
        </authorList>
    </citation>
    <scope>NUCLEOTIDE SEQUENCE</scope>
</reference>
<evidence type="ECO:0000313" key="1">
    <source>
        <dbReference type="EMBL" id="KKL04519.1"/>
    </source>
</evidence>
<gene>
    <name evidence="1" type="ORF">LCGC14_2615290</name>
</gene>
<comment type="caution">
    <text evidence="1">The sequence shown here is derived from an EMBL/GenBank/DDBJ whole genome shotgun (WGS) entry which is preliminary data.</text>
</comment>
<accession>A0A0F9A4M8</accession>
<protein>
    <submittedName>
        <fullName evidence="1">Uncharacterized protein</fullName>
    </submittedName>
</protein>
<feature type="non-terminal residue" evidence="1">
    <location>
        <position position="1"/>
    </location>
</feature>
<name>A0A0F9A4M8_9ZZZZ</name>
<organism evidence="1">
    <name type="scientific">marine sediment metagenome</name>
    <dbReference type="NCBI Taxonomy" id="412755"/>
    <lineage>
        <taxon>unclassified sequences</taxon>
        <taxon>metagenomes</taxon>
        <taxon>ecological metagenomes</taxon>
    </lineage>
</organism>
<dbReference type="AlphaFoldDB" id="A0A0F9A4M8"/>
<dbReference type="EMBL" id="LAZR01044492">
    <property type="protein sequence ID" value="KKL04519.1"/>
    <property type="molecule type" value="Genomic_DNA"/>
</dbReference>
<proteinExistence type="predicted"/>